<dbReference type="EMBL" id="AABQDW010000002">
    <property type="protein sequence ID" value="EAI5407372.1"/>
    <property type="molecule type" value="Genomic_DNA"/>
</dbReference>
<protein>
    <submittedName>
        <fullName evidence="5">Uncharacterized protein</fullName>
    </submittedName>
</protein>
<feature type="transmembrane region" description="Helical" evidence="1">
    <location>
        <begin position="6"/>
        <end position="28"/>
    </location>
</feature>
<dbReference type="RefSeq" id="WP_002848281.1">
    <property type="nucleotide sequence ID" value="NZ_AABUZP020000024.1"/>
</dbReference>
<keyword evidence="1" id="KW-1133">Transmembrane helix</keyword>
<keyword evidence="1" id="KW-0472">Membrane</keyword>
<evidence type="ECO:0000313" key="3">
    <source>
        <dbReference type="EMBL" id="EAI8859088.1"/>
    </source>
</evidence>
<proteinExistence type="predicted"/>
<reference evidence="5 7" key="1">
    <citation type="submission" date="2018-05" db="EMBL/GenBank/DDBJ databases">
        <authorList>
            <consortium name="PulseNet: The National Subtyping Network for Foodborne Disease Surveillance"/>
            <person name="Tarr C.L."/>
            <person name="Trees E."/>
            <person name="Katz L.S."/>
            <person name="Carleton-Romer H.A."/>
            <person name="Stroika S."/>
            <person name="Kucerova Z."/>
            <person name="Roache K.F."/>
            <person name="Sabol A.L."/>
            <person name="Besser J."/>
            <person name="Gerner-Smidt P."/>
        </authorList>
    </citation>
    <scope>NUCLEOTIDE SEQUENCE</scope>
    <source>
        <strain evidence="4">2014D-0197</strain>
        <strain evidence="2 7">2016D-0221</strain>
        <strain evidence="5">D4313</strain>
        <strain evidence="3 6">PNUSAC001503</strain>
    </source>
</reference>
<evidence type="ECO:0000313" key="2">
    <source>
        <dbReference type="EMBL" id="EAI5407372.1"/>
    </source>
</evidence>
<evidence type="ECO:0000313" key="6">
    <source>
        <dbReference type="Proteomes" id="UP000535509"/>
    </source>
</evidence>
<name>A0A5L8UEN3_CAMFE</name>
<dbReference type="GeneID" id="61064072"/>
<comment type="caution">
    <text evidence="5">The sequence shown here is derived from an EMBL/GenBank/DDBJ whole genome shotgun (WGS) entry which is preliminary data.</text>
</comment>
<feature type="transmembrane region" description="Helical" evidence="1">
    <location>
        <begin position="58"/>
        <end position="80"/>
    </location>
</feature>
<dbReference type="EMBL" id="AABTCC010000010">
    <property type="protein sequence ID" value="EAI8859088.1"/>
    <property type="molecule type" value="Genomic_DNA"/>
</dbReference>
<evidence type="ECO:0000313" key="7">
    <source>
        <dbReference type="Proteomes" id="UP000557842"/>
    </source>
</evidence>
<dbReference type="AlphaFoldDB" id="A0A5L8UEN3"/>
<dbReference type="EMBL" id="AACCXM010000002">
    <property type="protein sequence ID" value="EAK0468385.1"/>
    <property type="molecule type" value="Genomic_DNA"/>
</dbReference>
<dbReference type="EMBL" id="AACCXK010000005">
    <property type="protein sequence ID" value="EAK0452771.1"/>
    <property type="molecule type" value="Genomic_DNA"/>
</dbReference>
<evidence type="ECO:0000313" key="5">
    <source>
        <dbReference type="EMBL" id="EAK0468385.1"/>
    </source>
</evidence>
<evidence type="ECO:0000256" key="1">
    <source>
        <dbReference type="SAM" id="Phobius"/>
    </source>
</evidence>
<accession>A0A5L8UEN3</accession>
<dbReference type="Proteomes" id="UP000557842">
    <property type="component" value="Unassembled WGS sequence"/>
</dbReference>
<dbReference type="Proteomes" id="UP000535509">
    <property type="component" value="Unassembled WGS sequence"/>
</dbReference>
<keyword evidence="1" id="KW-0812">Transmembrane</keyword>
<keyword evidence="6" id="KW-1185">Reference proteome</keyword>
<evidence type="ECO:0000313" key="4">
    <source>
        <dbReference type="EMBL" id="EAK0452771.1"/>
    </source>
</evidence>
<gene>
    <name evidence="4" type="ORF">AAH17_03770</name>
    <name evidence="5" type="ORF">AAH24_03230</name>
    <name evidence="2" type="ORF">BVH53_01425</name>
    <name evidence="3" type="ORF">CX802_04415</name>
</gene>
<feature type="transmembrane region" description="Helical" evidence="1">
    <location>
        <begin position="35"/>
        <end position="52"/>
    </location>
</feature>
<organism evidence="5">
    <name type="scientific">Campylobacter fetus</name>
    <dbReference type="NCBI Taxonomy" id="196"/>
    <lineage>
        <taxon>Bacteria</taxon>
        <taxon>Pseudomonadati</taxon>
        <taxon>Campylobacterota</taxon>
        <taxon>Epsilonproteobacteria</taxon>
        <taxon>Campylobacterales</taxon>
        <taxon>Campylobacteraceae</taxon>
        <taxon>Campylobacter</taxon>
    </lineage>
</organism>
<sequence length="108" mass="12651">MAIILLIFVCTLHAFICSVPGFIIGFWWDIDRYKKYIFFILVLILSAFLEMNRLDAPFSNIVISFLEDILGAYFGLFVLLSFKNMAKRTGLCKICDKFRRKHEELDDN</sequence>